<keyword evidence="1" id="KW-0175">Coiled coil</keyword>
<dbReference type="EMBL" id="ON746392">
    <property type="protein sequence ID" value="UYL95324.1"/>
    <property type="molecule type" value="Genomic_RNA"/>
</dbReference>
<feature type="coiled-coil region" evidence="1">
    <location>
        <begin position="104"/>
        <end position="252"/>
    </location>
</feature>
<protein>
    <submittedName>
        <fullName evidence="3">59 kDa protein</fullName>
    </submittedName>
</protein>
<feature type="compositionally biased region" description="Basic and acidic residues" evidence="2">
    <location>
        <begin position="436"/>
        <end position="451"/>
    </location>
</feature>
<sequence length="533" mass="59498">MRIRETRFACRAMDNNTNSSAAPQRPAPGSYPVSEQVAGPPSVVSTSVQVKDDVLSIIKDINFAPVSYKGDSCWAIPKSKWAEVESKLEEVLKAGNSTVSVAELAELQRELSMLRLKVNNFNTEKERYEYAEKLLTSSLAHAKEQEKAAKAESEKSLKELATATSALKASLASAKQMKDNYEKALRNAKAEGNSEDVDKLAEDKRRLSSEITKLNNSLQQVNSDKKAISDRLKRFERQSLELTNELNLERSRHAIANPAPGQTFADKARAMGSSTVDLFNIAHSNLSALALKRFKTIMDDPTSDEKNTVFWLKATFDATKHSVYAPYKLIFGGLGDDLKALSVKSRKSFDPFLIAVRDSLLPSGQPLSFDDMSTMLGQIPEDELVLNKEYRQKGYKTLADLNASGYTLSTPIDAITPRDAKGKGKSPSGVSQPPVEKIELRHVDPEPTDSERDVDELDPLNSPSSVSSDSDDPSYWQRIRTWFNTVFDGLNNRVKRALSGDPLRLKRYYRLATGNRLQRFLLVPYSWYLWAFP</sequence>
<evidence type="ECO:0000256" key="2">
    <source>
        <dbReference type="SAM" id="MobiDB-lite"/>
    </source>
</evidence>
<organism evidence="3">
    <name type="scientific">Baoding Fusar tick virus 1</name>
    <dbReference type="NCBI Taxonomy" id="2972102"/>
    <lineage>
        <taxon>Viruses</taxon>
        <taxon>Riboviria</taxon>
        <taxon>Orthornavirae</taxon>
        <taxon>Pisuviricota</taxon>
        <taxon>Duplopiviricetes</taxon>
        <taxon>Durnavirales</taxon>
        <taxon>Fusariviridae</taxon>
    </lineage>
</organism>
<reference evidence="3" key="1">
    <citation type="submission" date="2022-05" db="EMBL/GenBank/DDBJ databases">
        <authorList>
            <person name="Cao W."/>
            <person name="Jia N."/>
            <person name="Lam T.T.-Y."/>
            <person name="Ni X."/>
            <person name="Liu J."/>
        </authorList>
    </citation>
    <scope>NUCLEOTIDE SEQUENCE</scope>
    <source>
        <strain evidence="3">TIGMIC 1</strain>
    </source>
</reference>
<proteinExistence type="predicted"/>
<evidence type="ECO:0000256" key="1">
    <source>
        <dbReference type="SAM" id="Coils"/>
    </source>
</evidence>
<accession>A0A9E7V1T3</accession>
<evidence type="ECO:0000313" key="3">
    <source>
        <dbReference type="EMBL" id="UYL95324.1"/>
    </source>
</evidence>
<feature type="region of interest" description="Disordered" evidence="2">
    <location>
        <begin position="412"/>
        <end position="473"/>
    </location>
</feature>
<name>A0A9E7V1T3_9VIRU</name>
<feature type="region of interest" description="Disordered" evidence="2">
    <location>
        <begin position="14"/>
        <end position="38"/>
    </location>
</feature>